<dbReference type="EMBL" id="JAWHQM010000037">
    <property type="protein sequence ID" value="KAK5634004.1"/>
    <property type="molecule type" value="Genomic_DNA"/>
</dbReference>
<comment type="caution">
    <text evidence="1">The sequence shown here is derived from an EMBL/GenBank/DDBJ whole genome shotgun (WGS) entry which is preliminary data.</text>
</comment>
<keyword evidence="2" id="KW-1185">Reference proteome</keyword>
<accession>A0AAN7UZT7</accession>
<proteinExistence type="predicted"/>
<sequence>MGPTQRNGLVVTICKRSSSPSKLAMLSRDNGGLRRSNDLGPNKSALRTFHGIWTVQVKGIVAICFPLFGYHHHRQRWREYLAVGNMRAQELKEERGLLLERLRQEKREWEGHVSAAFTGFSEFQSSVKEH</sequence>
<gene>
    <name evidence="1" type="ORF">RRF57_009718</name>
</gene>
<reference evidence="1 2" key="1">
    <citation type="submission" date="2023-10" db="EMBL/GenBank/DDBJ databases">
        <title>Draft genome sequence of Xylaria bambusicola isolate GMP-LS, the root and basal stem rot pathogen of sugarcane in Indonesia.</title>
        <authorList>
            <person name="Selvaraj P."/>
            <person name="Muralishankar V."/>
            <person name="Muruganantham S."/>
            <person name="Sp S."/>
            <person name="Haryani S."/>
            <person name="Lau K.J.X."/>
            <person name="Naqvi N.I."/>
        </authorList>
    </citation>
    <scope>NUCLEOTIDE SEQUENCE [LARGE SCALE GENOMIC DNA]</scope>
    <source>
        <strain evidence="1">GMP-LS</strain>
    </source>
</reference>
<protein>
    <submittedName>
        <fullName evidence="1">Uncharacterized protein</fullName>
    </submittedName>
</protein>
<organism evidence="1 2">
    <name type="scientific">Xylaria bambusicola</name>
    <dbReference type="NCBI Taxonomy" id="326684"/>
    <lineage>
        <taxon>Eukaryota</taxon>
        <taxon>Fungi</taxon>
        <taxon>Dikarya</taxon>
        <taxon>Ascomycota</taxon>
        <taxon>Pezizomycotina</taxon>
        <taxon>Sordariomycetes</taxon>
        <taxon>Xylariomycetidae</taxon>
        <taxon>Xylariales</taxon>
        <taxon>Xylariaceae</taxon>
        <taxon>Xylaria</taxon>
    </lineage>
</organism>
<name>A0AAN7UZT7_9PEZI</name>
<evidence type="ECO:0000313" key="2">
    <source>
        <dbReference type="Proteomes" id="UP001305414"/>
    </source>
</evidence>
<dbReference type="AlphaFoldDB" id="A0AAN7UZT7"/>
<dbReference type="Proteomes" id="UP001305414">
    <property type="component" value="Unassembled WGS sequence"/>
</dbReference>
<evidence type="ECO:0000313" key="1">
    <source>
        <dbReference type="EMBL" id="KAK5634004.1"/>
    </source>
</evidence>